<dbReference type="Gene3D" id="1.25.40.10">
    <property type="entry name" value="Tetratricopeptide repeat domain"/>
    <property type="match status" value="2"/>
</dbReference>
<name>A0A813KL30_POLGL</name>
<evidence type="ECO:0000313" key="3">
    <source>
        <dbReference type="EMBL" id="CAE8706645.1"/>
    </source>
</evidence>
<dbReference type="InterPro" id="IPR039941">
    <property type="entry name" value="TT30"/>
</dbReference>
<dbReference type="GO" id="GO:0042073">
    <property type="term" value="P:intraciliary transport"/>
    <property type="evidence" value="ECO:0007669"/>
    <property type="project" value="TreeGrafter"/>
</dbReference>
<dbReference type="FunFam" id="1.25.40.10:FF:000186">
    <property type="entry name" value="Tetratricopeptide repeat domain 30A"/>
    <property type="match status" value="1"/>
</dbReference>
<dbReference type="PANTHER" id="PTHR20931:SF0">
    <property type="entry name" value="TETRATRICOPEPTIDE REPEAT PROTEIN 30"/>
    <property type="match status" value="1"/>
</dbReference>
<evidence type="ECO:0000313" key="4">
    <source>
        <dbReference type="Proteomes" id="UP000626109"/>
    </source>
</evidence>
<protein>
    <submittedName>
        <fullName evidence="3">Uncharacterized protein</fullName>
    </submittedName>
</protein>
<reference evidence="3" key="1">
    <citation type="submission" date="2021-02" db="EMBL/GenBank/DDBJ databases">
        <authorList>
            <person name="Dougan E. K."/>
            <person name="Rhodes N."/>
            <person name="Thang M."/>
            <person name="Chan C."/>
        </authorList>
    </citation>
    <scope>NUCLEOTIDE SEQUENCE</scope>
</reference>
<keyword evidence="1" id="KW-0677">Repeat</keyword>
<accession>A0A813KL30</accession>
<organism evidence="3 4">
    <name type="scientific">Polarella glacialis</name>
    <name type="common">Dinoflagellate</name>
    <dbReference type="NCBI Taxonomy" id="89957"/>
    <lineage>
        <taxon>Eukaryota</taxon>
        <taxon>Sar</taxon>
        <taxon>Alveolata</taxon>
        <taxon>Dinophyceae</taxon>
        <taxon>Suessiales</taxon>
        <taxon>Suessiaceae</taxon>
        <taxon>Polarella</taxon>
    </lineage>
</organism>
<evidence type="ECO:0000256" key="1">
    <source>
        <dbReference type="ARBA" id="ARBA00022737"/>
    </source>
</evidence>
<dbReference type="InterPro" id="IPR011990">
    <property type="entry name" value="TPR-like_helical_dom_sf"/>
</dbReference>
<keyword evidence="2" id="KW-0802">TPR repeat</keyword>
<comment type="caution">
    <text evidence="3">The sequence shown here is derived from an EMBL/GenBank/DDBJ whole genome shotgun (WGS) entry which is preliminary data.</text>
</comment>
<dbReference type="GO" id="GO:0030992">
    <property type="term" value="C:intraciliary transport particle B"/>
    <property type="evidence" value="ECO:0007669"/>
    <property type="project" value="TreeGrafter"/>
</dbReference>
<proteinExistence type="predicted"/>
<evidence type="ECO:0000256" key="2">
    <source>
        <dbReference type="ARBA" id="ARBA00022803"/>
    </source>
</evidence>
<sequence>MSLLVTDVAAVEKWLVFPSQPGKKSTPGAAMAFPEMHEEAKQLPTAEGSMLPLDGTLSDSGLRRQMFGKRLTGSTLAPDDIVDDLDDAFEDDFDSELPRGFVTPPITLLRTQALSVWQHDSDLPLPKNAFAIGLAFCDDVDKSPWASPRDPGLLPTGFGILPQLDHDEHEVSVAEGLGHAPCIGSNLHAVGMCKPCAWFWKSQGCQNGKSCLHCHLCPKSEVKARKKTKARNRQEDNPAHFPGETAGEANEIETVLQPPPGLVHPCDEVTEEAVGGLSFLPPHPPVSPPPSSQQLSPIPLSVGSVLHSAGTCKPCAWFWKADGCQNREECLHCHLCPEGEIKARKKARPVEKTLNNGILIAVQRGSSSYTAEHDETHLEPHESHLQERQNEDCSEVGGVASAAAAIKIPSSVEAMSAGSALHAGGTCKPCAWFWKSTGCQNGPSCLHCHLCSAGEVKRRKNCKPSIHLEVIPLPEVESFLESLESTCKPSINVQAFNPPEERNPGGLVQALLAQVARAPFMSASKGSALHGTGACKPCAWFWKPESCENGPGCEYCHLCSSGEIKTRKKAKAQVASQAVVRGDSALAETSLDFWRTGQYQQFRASDVPSLIEEFGLVSLLRVYPLVRDFGVENFGVVGGRRIYAGQLGIAVPDMDFLRRAKAQIPRIGRMMAESFSSDGADFVRQRVLTYAEFEFTASAPVRVIWRHIDKWQCDGTGSLTARRALGAELLVCLVAPADVLVNLHWLTPVQPPFCPFADRGTCSELMFVPFVCQAFCATGFPYKDYSKLPQQMQKLGPASQGKCGLPSRGHAACLASRPLAPGSCVIQGCDSQWNSALILGFVLVSWSRQFRVGAFTQFLKLFPQATAYMQICLLQIRAAHVLGQTAPSILQVTVQVCAGKLPGTYETTWRCIYKVGNMVRAFACADGSKAHKLLSPLSSVANMMRVPVKEGEMTKTIYQHIMEQQYEKAVRILNNELQTFPDSRCALSLLGFCYYHMQDFHNSASTYGQLVQSCPEVDEYKVYHVQSLMKAGLYEEASQACTTVENPDFTERVMLLQAAISYEQDEVQLARSILDQCSPDAEEKQVFEGALLWKEKRHVEAMKQFSDAMTTTGYQPDLAYNVALCYYSTKQYGPALKHIAEIIERGVRDHPELSVGALSEGAGGLQARSVGNTGVLKETALVEAFNLKAAIEYMMKNVEASKDALDDMPPRDESELDAVTLHNQALVEMDDKPTEGFRKLNFLLHQHPSPPETFVNLLLLYCKYSYYDLAADILAENSELTYKNMNPQDYEFLDALILGQSSPEEAYRRFDELSAKHIEALRRGTKNIQDARRQRDQNAVKKYLGEFDEALAKYIPVLMGQAKIYWDLEHYSMVEKIFRQSAEFCSEDESWKLNVAHIFFMQEKFKECIRYYEPFVRKHNDNLLGVTAIILANLCVAYVMTSANEEAEELMRLVEKEEEKVSDPAKPVYHLCIINLVIGTLYCTKGNFEFGISRIMKSLEPYERKIGVDTWYYAKRCFLALGETLGKNMILLKDEAFDDIIAFFDAAAQVGKNIPTTINPLDIQDSQGPKRTVSTEARLLKRFFLKMRD</sequence>
<dbReference type="SUPFAM" id="SSF48452">
    <property type="entry name" value="TPR-like"/>
    <property type="match status" value="2"/>
</dbReference>
<dbReference type="GO" id="GO:0120170">
    <property type="term" value="F:intraciliary transport particle B binding"/>
    <property type="evidence" value="ECO:0007669"/>
    <property type="project" value="TreeGrafter"/>
</dbReference>
<dbReference type="GO" id="GO:0005879">
    <property type="term" value="C:axonemal microtubule"/>
    <property type="evidence" value="ECO:0007669"/>
    <property type="project" value="TreeGrafter"/>
</dbReference>
<dbReference type="EMBL" id="CAJNNW010031256">
    <property type="protein sequence ID" value="CAE8706645.1"/>
    <property type="molecule type" value="Genomic_DNA"/>
</dbReference>
<dbReference type="Proteomes" id="UP000626109">
    <property type="component" value="Unassembled WGS sequence"/>
</dbReference>
<gene>
    <name evidence="3" type="ORF">PGLA2088_LOCUS34284</name>
</gene>
<dbReference type="PANTHER" id="PTHR20931">
    <property type="entry name" value="TETRATRICOPEPTIDE REPEAT PROTEIN 30"/>
    <property type="match status" value="1"/>
</dbReference>